<comment type="caution">
    <text evidence="2">The sequence shown here is derived from an EMBL/GenBank/DDBJ whole genome shotgun (WGS) entry which is preliminary data.</text>
</comment>
<protein>
    <submittedName>
        <fullName evidence="2">Amidase</fullName>
    </submittedName>
</protein>
<dbReference type="Gene3D" id="3.90.1300.10">
    <property type="entry name" value="Amidase signature (AS) domain"/>
    <property type="match status" value="1"/>
</dbReference>
<dbReference type="InterPro" id="IPR000120">
    <property type="entry name" value="Amidase"/>
</dbReference>
<feature type="domain" description="Amidase" evidence="1">
    <location>
        <begin position="32"/>
        <end position="464"/>
    </location>
</feature>
<gene>
    <name evidence="2" type="ORF">IBL26_21390</name>
</gene>
<dbReference type="NCBIfam" id="NF005686">
    <property type="entry name" value="PRK07486.1"/>
    <property type="match status" value="1"/>
</dbReference>
<evidence type="ECO:0000313" key="2">
    <source>
        <dbReference type="EMBL" id="MBC9209415.1"/>
    </source>
</evidence>
<dbReference type="EMBL" id="JACTVA010000054">
    <property type="protein sequence ID" value="MBC9209415.1"/>
    <property type="molecule type" value="Genomic_DNA"/>
</dbReference>
<evidence type="ECO:0000313" key="3">
    <source>
        <dbReference type="Proteomes" id="UP000626026"/>
    </source>
</evidence>
<dbReference type="PANTHER" id="PTHR11895">
    <property type="entry name" value="TRANSAMIDASE"/>
    <property type="match status" value="1"/>
</dbReference>
<dbReference type="InterPro" id="IPR020556">
    <property type="entry name" value="Amidase_CS"/>
</dbReference>
<organism evidence="2 3">
    <name type="scientific">Teichococcus aerophilus</name>
    <dbReference type="NCBI Taxonomy" id="1224513"/>
    <lineage>
        <taxon>Bacteria</taxon>
        <taxon>Pseudomonadati</taxon>
        <taxon>Pseudomonadota</taxon>
        <taxon>Alphaproteobacteria</taxon>
        <taxon>Acetobacterales</taxon>
        <taxon>Roseomonadaceae</taxon>
        <taxon>Roseomonas</taxon>
    </lineage>
</organism>
<accession>A0ABR7RS18</accession>
<dbReference type="Proteomes" id="UP000626026">
    <property type="component" value="Unassembled WGS sequence"/>
</dbReference>
<dbReference type="RefSeq" id="WP_187786552.1">
    <property type="nucleotide sequence ID" value="NZ_JACTVA010000054.1"/>
</dbReference>
<proteinExistence type="predicted"/>
<reference evidence="2 3" key="1">
    <citation type="journal article" date="2013" name="Int. J. Syst. Evol. Microbiol.">
        <title>Roseomonas aerophila sp. nov., isolated from air.</title>
        <authorList>
            <person name="Kim S.J."/>
            <person name="Weon H.Y."/>
            <person name="Ahn J.H."/>
            <person name="Hong S.B."/>
            <person name="Seok S.J."/>
            <person name="Whang K.S."/>
            <person name="Kwon S.W."/>
        </authorList>
    </citation>
    <scope>NUCLEOTIDE SEQUENCE [LARGE SCALE GENOMIC DNA]</scope>
    <source>
        <strain evidence="2 3">NBRC 108923</strain>
    </source>
</reference>
<dbReference type="Pfam" id="PF01425">
    <property type="entry name" value="Amidase"/>
    <property type="match status" value="1"/>
</dbReference>
<sequence length="488" mass="52626">MTLPSDTRTDPTSMTAADLSAAIRARDISCREVMVASLDRIDQVNPAVNAVISLRDRDTLLAEADARDAQLARGEVMGWMHGFPHAVKDLANVRGIPTSSGSPFLKDNMPPQDSLFVERIKRDGAIIIGKTNVPEFGLGSHSYNSVHGVTRNAWDQSRSAGGSSGGAAVAVALGMVPVADGSDFGGSLRNPAAWNNIFGFRPSAGRVPSWPSQEVFLSQLSTDGPMARNVTDLSLLLSTMAGRDARAALSLDESPEIFAKPLAKDVRGTRIGWLGDYAGALPMEDGVVETCRQGLSALESIGCRVEEARLPLSRDQIWDTWLAVRHFLVMGTLMPHYQDPEKRAQLKPAAIWEVEGGLKMTAQEAQRGSVQRTTLYQAFLSLFAQFDALVLPSAQCFAFPAEWDWPKEIAGTPMDTYHRWMEVVFPASLSGCPVISVPAGFGGAAGLPMGMQIIAPPRQDLALLRLAHAYEQAIGPVLSRTPPLLRAE</sequence>
<evidence type="ECO:0000259" key="1">
    <source>
        <dbReference type="Pfam" id="PF01425"/>
    </source>
</evidence>
<dbReference type="PROSITE" id="PS00571">
    <property type="entry name" value="AMIDASES"/>
    <property type="match status" value="1"/>
</dbReference>
<dbReference type="InterPro" id="IPR036928">
    <property type="entry name" value="AS_sf"/>
</dbReference>
<dbReference type="SUPFAM" id="SSF75304">
    <property type="entry name" value="Amidase signature (AS) enzymes"/>
    <property type="match status" value="1"/>
</dbReference>
<dbReference type="PANTHER" id="PTHR11895:SF76">
    <property type="entry name" value="INDOLEACETAMIDE HYDROLASE"/>
    <property type="match status" value="1"/>
</dbReference>
<name>A0ABR7RS18_9PROT</name>
<dbReference type="InterPro" id="IPR023631">
    <property type="entry name" value="Amidase_dom"/>
</dbReference>
<keyword evidence="3" id="KW-1185">Reference proteome</keyword>